<keyword evidence="1" id="KW-0472">Membrane</keyword>
<keyword evidence="1" id="KW-0812">Transmembrane</keyword>
<dbReference type="OrthoDB" id="6045904at2759"/>
<dbReference type="EMBL" id="UYJE01001816">
    <property type="protein sequence ID" value="VDI05432.1"/>
    <property type="molecule type" value="Genomic_DNA"/>
</dbReference>
<evidence type="ECO:0000313" key="2">
    <source>
        <dbReference type="EMBL" id="VDI05432.1"/>
    </source>
</evidence>
<dbReference type="InterPro" id="IPR005049">
    <property type="entry name" value="STL-like"/>
</dbReference>
<sequence>MSNFKFRYILIIGFSFVVTYIVFYKANIFHVEEKINHTEPGDKPYIVLGIFSANGRERFRKIQRETWIDAMTKMQHHIPFRITYKFLLDNFDEGTIKENIIYKDILSLNVTSRDGSINVARKMHLWMEHIKIYYPNALLGAKLDDETFMCVPQIFYRLDNLKSKSLCFSYNHIKGNATNIYSDFDDLFVVLGRDIIARIANRTYCTQNKCETKNKTNYSGVKSLAKWITGSSDIDFHGDIHCAPNENNQYVQHSESNFCRTHLIFHKSTYNILVRLQKYNDFLGNKIPFAVTSSVGEEERHIPRLYPPSEYSYLAKHDKFVNCNKWAVVTTIFETSKAVRHIANYSDWCIIVVANIQTPNKHDYLKNFPTERGRMKYLSVLEQSILYPLLSDVIPPNHFARKNIGYMYAIHHKAKFIWDFDDDNIGIVDIEHLGETLTVCQNKQSYLMNPYPYFGVNNTWPRGFPLQLIKDEKTHPTDCYIEDRSNTIQVGVIQSLANNQPDVDAIYRLTQNDPFNLSTKNSGQILCTNKYAPFNAQATLWISPAFLYMGLPNSVNERVSDIWRSYIAQYFLHKVNVSVAFTKPYVTRESNYHKLTTDYDDETVLYDKSYQLVQFLLNTISDDLSELYEKLYKRNFIEISDIQFIKAWTETYLHVIKNFKRAS</sequence>
<feature type="transmembrane region" description="Helical" evidence="1">
    <location>
        <begin position="6"/>
        <end position="24"/>
    </location>
</feature>
<name>A0A8B6CJY5_MYTGA</name>
<reference evidence="2" key="1">
    <citation type="submission" date="2018-11" db="EMBL/GenBank/DDBJ databases">
        <authorList>
            <person name="Alioto T."/>
            <person name="Alioto T."/>
        </authorList>
    </citation>
    <scope>NUCLEOTIDE SEQUENCE</scope>
</reference>
<organism evidence="2 3">
    <name type="scientific">Mytilus galloprovincialis</name>
    <name type="common">Mediterranean mussel</name>
    <dbReference type="NCBI Taxonomy" id="29158"/>
    <lineage>
        <taxon>Eukaryota</taxon>
        <taxon>Metazoa</taxon>
        <taxon>Spiralia</taxon>
        <taxon>Lophotrochozoa</taxon>
        <taxon>Mollusca</taxon>
        <taxon>Bivalvia</taxon>
        <taxon>Autobranchia</taxon>
        <taxon>Pteriomorphia</taxon>
        <taxon>Mytilida</taxon>
        <taxon>Mytiloidea</taxon>
        <taxon>Mytilidae</taxon>
        <taxon>Mytilinae</taxon>
        <taxon>Mytilus</taxon>
    </lineage>
</organism>
<evidence type="ECO:0000256" key="1">
    <source>
        <dbReference type="SAM" id="Phobius"/>
    </source>
</evidence>
<protein>
    <submittedName>
        <fullName evidence="2">Uncharacterized protein</fullName>
    </submittedName>
</protein>
<dbReference type="PANTHER" id="PTHR31362">
    <property type="entry name" value="GLYCOSYLTRANSFERASE STELLO1-RELATED"/>
    <property type="match status" value="1"/>
</dbReference>
<dbReference type="AlphaFoldDB" id="A0A8B6CJY5"/>
<dbReference type="Pfam" id="PF03385">
    <property type="entry name" value="STELLO"/>
    <property type="match status" value="1"/>
</dbReference>
<gene>
    <name evidence="2" type="ORF">MGAL_10B011832</name>
</gene>
<evidence type="ECO:0000313" key="3">
    <source>
        <dbReference type="Proteomes" id="UP000596742"/>
    </source>
</evidence>
<dbReference type="Proteomes" id="UP000596742">
    <property type="component" value="Unassembled WGS sequence"/>
</dbReference>
<dbReference type="PANTHER" id="PTHR31362:SF0">
    <property type="entry name" value="EXOSTOSIN DOMAIN-CONTAINING PROTEIN-RELATED"/>
    <property type="match status" value="1"/>
</dbReference>
<accession>A0A8B6CJY5</accession>
<proteinExistence type="predicted"/>
<keyword evidence="1" id="KW-1133">Transmembrane helix</keyword>
<comment type="caution">
    <text evidence="2">The sequence shown here is derived from an EMBL/GenBank/DDBJ whole genome shotgun (WGS) entry which is preliminary data.</text>
</comment>
<keyword evidence="3" id="KW-1185">Reference proteome</keyword>